<dbReference type="VEuPathDB" id="FungiDB:Malapachy_3157"/>
<dbReference type="OrthoDB" id="10265211at2759"/>
<dbReference type="GO" id="GO:0006270">
    <property type="term" value="P:DNA replication initiation"/>
    <property type="evidence" value="ECO:0007669"/>
    <property type="project" value="TreeGrafter"/>
</dbReference>
<dbReference type="RefSeq" id="XP_017993829.1">
    <property type="nucleotide sequence ID" value="XM_018137635.1"/>
</dbReference>
<organism evidence="1 2">
    <name type="scientific">Malassezia pachydermatis</name>
    <dbReference type="NCBI Taxonomy" id="77020"/>
    <lineage>
        <taxon>Eukaryota</taxon>
        <taxon>Fungi</taxon>
        <taxon>Dikarya</taxon>
        <taxon>Basidiomycota</taxon>
        <taxon>Ustilaginomycotina</taxon>
        <taxon>Malasseziomycetes</taxon>
        <taxon>Malasseziales</taxon>
        <taxon>Malasseziaceae</taxon>
        <taxon>Malassezia</taxon>
    </lineage>
</organism>
<evidence type="ECO:0000313" key="1">
    <source>
        <dbReference type="EMBL" id="KOS16197.1"/>
    </source>
</evidence>
<dbReference type="PANTHER" id="PTHR12748:SF0">
    <property type="entry name" value="ORIGIN RECOGNITION COMPLEX SUBUNIT 3"/>
    <property type="match status" value="1"/>
</dbReference>
<keyword evidence="2" id="KW-1185">Reference proteome</keyword>
<protein>
    <submittedName>
        <fullName evidence="1">Uncharacterized protein</fullName>
    </submittedName>
</protein>
<name>A0A0M8MT29_9BASI</name>
<proteinExistence type="predicted"/>
<evidence type="ECO:0000313" key="2">
    <source>
        <dbReference type="Proteomes" id="UP000037751"/>
    </source>
</evidence>
<accession>A0A0M8MT29</accession>
<gene>
    <name evidence="1" type="ORF">Malapachy_3157</name>
</gene>
<dbReference type="InterPro" id="IPR020795">
    <property type="entry name" value="ORC3"/>
</dbReference>
<dbReference type="Proteomes" id="UP000037751">
    <property type="component" value="Unassembled WGS sequence"/>
</dbReference>
<dbReference type="GeneID" id="28729511"/>
<dbReference type="GO" id="GO:0003688">
    <property type="term" value="F:DNA replication origin binding"/>
    <property type="evidence" value="ECO:0007669"/>
    <property type="project" value="TreeGrafter"/>
</dbReference>
<dbReference type="GO" id="GO:0005664">
    <property type="term" value="C:nuclear origin of replication recognition complex"/>
    <property type="evidence" value="ECO:0007669"/>
    <property type="project" value="InterPro"/>
</dbReference>
<dbReference type="GO" id="GO:0005656">
    <property type="term" value="C:nuclear pre-replicative complex"/>
    <property type="evidence" value="ECO:0007669"/>
    <property type="project" value="TreeGrafter"/>
</dbReference>
<dbReference type="AlphaFoldDB" id="A0A0M8MT29"/>
<reference evidence="1 2" key="1">
    <citation type="submission" date="2015-07" db="EMBL/GenBank/DDBJ databases">
        <title>Draft Genome Sequence of Malassezia furfur CBS1878 and Malassezia pachydermatis CBS1879.</title>
        <authorList>
            <person name="Triana S."/>
            <person name="Ohm R."/>
            <person name="Gonzalez A."/>
            <person name="DeCock H."/>
            <person name="Restrepo S."/>
            <person name="Celis A."/>
        </authorList>
    </citation>
    <scope>NUCLEOTIDE SEQUENCE [LARGE SCALE GENOMIC DNA]</scope>
    <source>
        <strain evidence="1 2">CBS 1879</strain>
    </source>
</reference>
<dbReference type="EMBL" id="LGAV01000001">
    <property type="protein sequence ID" value="KOS16197.1"/>
    <property type="molecule type" value="Genomic_DNA"/>
</dbReference>
<dbReference type="PANTHER" id="PTHR12748">
    <property type="entry name" value="ORIGIN RECOGNITION COMPLEX SUBUNIT 3"/>
    <property type="match status" value="1"/>
</dbReference>
<dbReference type="GO" id="GO:0031261">
    <property type="term" value="C:DNA replication preinitiation complex"/>
    <property type="evidence" value="ECO:0007669"/>
    <property type="project" value="TreeGrafter"/>
</dbReference>
<dbReference type="STRING" id="77020.A0A0M8MT29"/>
<sequence>MASETPGLLEVEPITIFAYDDTVEKKKSLFAPIERFERDEYGAQRREEAYKNTWRQAEHRLRSLVERLYAPFFNEVKERIHYNAEPLVPVTVLDMSASASDDMFPTLLMQHVEQAHQCCIYMNVSQCPNLVSALSCFVSQAILPVLQCHEQGTDLFQAAEQSDLTAIPRLYAAAQMDMPEFLLVVDQVQTFPVSVLNDALQSILLWASADNNGIEKKLHILLTFTAPIPVLPREQMPSTLYETKSWLPSIIMSRVLMRMDVYTIAWPDKSEFWERAICPFFLCPTTSMWLGRSVFEMVRRRYWHTSPSWDAVAQCIRLCYLEHFRTQAITAFFDEVPDPALLSQHWTEEMKAYLLVTLTSPYPKGSDLPHDIRMLVSDEKQLLRSLPMFRHELRSYMTRCLLHFTGIETLLHVTRMNGVYGTKLGITGAIAAVLEWAPPFTDWNYTQTAAYALTATTPLLAQFDTLLNNVYATLTNTLARELLDALLRRLEEFEAIPDEIDLDIVQVAKKQLASAPTPSSDAQEEAPLASFVQQYFTRWPAATNTLEASHIPGLAAAIWTYDFADPVSTVLEGASRANVLLALDAPTETLASMWATSRMASGQLQRDMAEWPERIWN</sequence>
<comment type="caution">
    <text evidence="1">The sequence shown here is derived from an EMBL/GenBank/DDBJ whole genome shotgun (WGS) entry which is preliminary data.</text>
</comment>